<dbReference type="Proteomes" id="UP000777438">
    <property type="component" value="Unassembled WGS sequence"/>
</dbReference>
<feature type="transmembrane region" description="Helical" evidence="7">
    <location>
        <begin position="133"/>
        <end position="156"/>
    </location>
</feature>
<dbReference type="EMBL" id="JAGPYM010000016">
    <property type="protein sequence ID" value="KAH6886180.1"/>
    <property type="molecule type" value="Genomic_DNA"/>
</dbReference>
<feature type="transmembrane region" description="Helical" evidence="7">
    <location>
        <begin position="176"/>
        <end position="202"/>
    </location>
</feature>
<name>A0A9P9AN83_9HYPO</name>
<dbReference type="InterPro" id="IPR049326">
    <property type="entry name" value="Rhodopsin_dom_fungi"/>
</dbReference>
<comment type="similarity">
    <text evidence="5">Belongs to the SAT4 family.</text>
</comment>
<protein>
    <recommendedName>
        <fullName evidence="8">Rhodopsin domain-containing protein</fullName>
    </recommendedName>
</protein>
<feature type="region of interest" description="Disordered" evidence="6">
    <location>
        <begin position="308"/>
        <end position="396"/>
    </location>
</feature>
<feature type="transmembrane region" description="Helical" evidence="7">
    <location>
        <begin position="214"/>
        <end position="235"/>
    </location>
</feature>
<evidence type="ECO:0000259" key="8">
    <source>
        <dbReference type="Pfam" id="PF20684"/>
    </source>
</evidence>
<feature type="transmembrane region" description="Helical" evidence="7">
    <location>
        <begin position="55"/>
        <end position="79"/>
    </location>
</feature>
<feature type="compositionally biased region" description="Basic and acidic residues" evidence="6">
    <location>
        <begin position="321"/>
        <end position="335"/>
    </location>
</feature>
<comment type="caution">
    <text evidence="9">The sequence shown here is derived from an EMBL/GenBank/DDBJ whole genome shotgun (WGS) entry which is preliminary data.</text>
</comment>
<gene>
    <name evidence="9" type="ORF">B0T10DRAFT_461625</name>
</gene>
<dbReference type="PANTHER" id="PTHR33048:SF15">
    <property type="entry name" value="INTEGRAL MEMBRANE PROTEIN"/>
    <property type="match status" value="1"/>
</dbReference>
<accession>A0A9P9AN83</accession>
<organism evidence="9 10">
    <name type="scientific">Thelonectria olida</name>
    <dbReference type="NCBI Taxonomy" id="1576542"/>
    <lineage>
        <taxon>Eukaryota</taxon>
        <taxon>Fungi</taxon>
        <taxon>Dikarya</taxon>
        <taxon>Ascomycota</taxon>
        <taxon>Pezizomycotina</taxon>
        <taxon>Sordariomycetes</taxon>
        <taxon>Hypocreomycetidae</taxon>
        <taxon>Hypocreales</taxon>
        <taxon>Nectriaceae</taxon>
        <taxon>Thelonectria</taxon>
    </lineage>
</organism>
<evidence type="ECO:0000256" key="2">
    <source>
        <dbReference type="ARBA" id="ARBA00022692"/>
    </source>
</evidence>
<keyword evidence="10" id="KW-1185">Reference proteome</keyword>
<evidence type="ECO:0000256" key="4">
    <source>
        <dbReference type="ARBA" id="ARBA00023136"/>
    </source>
</evidence>
<sequence length="396" mass="44140">MAKDLTTTEYEPIRPEGLALALLVTTVVFTILTSIIVGLRFYIRLSMHAFAVEDWMMLAGYIINLAHNASVIVLSYSGIGSPDDIITVGMQYKIGLWTIIWQFLYVLDGAMIKSSIIWTLLRLAKDLNKKYRVTLWTLFALSWIVWQISWPVAIFQCKPVAAAWGEPGDCTSGQSVILNVSYFVSAANIFTDISTALVPILLLRHLQMRRKIKLLTMLVLSLGVFASVATTIRITYTWAYTAPSGRFYQIGKIVLLTVLECDLGIIAGSMPMLRRLFHNLSPSYDASNRTPGRSGDINLVTIGGSNGRHMKLSNNSNAGHSRADHENDHHFQDKESNDDDESTRHIIHITREVKQDSISGPGLASNKFQVGVSSNSRPDQNLNHNHPVSPSWRPDV</sequence>
<keyword evidence="2 7" id="KW-0812">Transmembrane</keyword>
<comment type="subcellular location">
    <subcellularLocation>
        <location evidence="1">Membrane</location>
        <topology evidence="1">Multi-pass membrane protein</topology>
    </subcellularLocation>
</comment>
<evidence type="ECO:0000256" key="7">
    <source>
        <dbReference type="SAM" id="Phobius"/>
    </source>
</evidence>
<feature type="compositionally biased region" description="Polar residues" evidence="6">
    <location>
        <begin position="366"/>
        <end position="388"/>
    </location>
</feature>
<keyword evidence="4 7" id="KW-0472">Membrane</keyword>
<keyword evidence="3 7" id="KW-1133">Transmembrane helix</keyword>
<evidence type="ECO:0000256" key="3">
    <source>
        <dbReference type="ARBA" id="ARBA00022989"/>
    </source>
</evidence>
<feature type="transmembrane region" description="Helical" evidence="7">
    <location>
        <begin position="20"/>
        <end position="43"/>
    </location>
</feature>
<dbReference type="InterPro" id="IPR052337">
    <property type="entry name" value="SAT4-like"/>
</dbReference>
<feature type="domain" description="Rhodopsin" evidence="8">
    <location>
        <begin position="39"/>
        <end position="278"/>
    </location>
</feature>
<dbReference type="AlphaFoldDB" id="A0A9P9AN83"/>
<evidence type="ECO:0000256" key="1">
    <source>
        <dbReference type="ARBA" id="ARBA00004141"/>
    </source>
</evidence>
<evidence type="ECO:0000313" key="10">
    <source>
        <dbReference type="Proteomes" id="UP000777438"/>
    </source>
</evidence>
<evidence type="ECO:0000313" key="9">
    <source>
        <dbReference type="EMBL" id="KAH6886180.1"/>
    </source>
</evidence>
<evidence type="ECO:0000256" key="5">
    <source>
        <dbReference type="ARBA" id="ARBA00038359"/>
    </source>
</evidence>
<feature type="transmembrane region" description="Helical" evidence="7">
    <location>
        <begin position="99"/>
        <end position="121"/>
    </location>
</feature>
<dbReference type="GO" id="GO:0016020">
    <property type="term" value="C:membrane"/>
    <property type="evidence" value="ECO:0007669"/>
    <property type="project" value="UniProtKB-SubCell"/>
</dbReference>
<dbReference type="Pfam" id="PF20684">
    <property type="entry name" value="Fung_rhodopsin"/>
    <property type="match status" value="1"/>
</dbReference>
<dbReference type="PANTHER" id="PTHR33048">
    <property type="entry name" value="PTH11-LIKE INTEGRAL MEMBRANE PROTEIN (AFU_ORTHOLOGUE AFUA_5G11245)"/>
    <property type="match status" value="1"/>
</dbReference>
<dbReference type="OrthoDB" id="3897607at2759"/>
<evidence type="ECO:0000256" key="6">
    <source>
        <dbReference type="SAM" id="MobiDB-lite"/>
    </source>
</evidence>
<proteinExistence type="inferred from homology"/>
<reference evidence="9 10" key="1">
    <citation type="journal article" date="2021" name="Nat. Commun.">
        <title>Genetic determinants of endophytism in the Arabidopsis root mycobiome.</title>
        <authorList>
            <person name="Mesny F."/>
            <person name="Miyauchi S."/>
            <person name="Thiergart T."/>
            <person name="Pickel B."/>
            <person name="Atanasova L."/>
            <person name="Karlsson M."/>
            <person name="Huettel B."/>
            <person name="Barry K.W."/>
            <person name="Haridas S."/>
            <person name="Chen C."/>
            <person name="Bauer D."/>
            <person name="Andreopoulos W."/>
            <person name="Pangilinan J."/>
            <person name="LaButti K."/>
            <person name="Riley R."/>
            <person name="Lipzen A."/>
            <person name="Clum A."/>
            <person name="Drula E."/>
            <person name="Henrissat B."/>
            <person name="Kohler A."/>
            <person name="Grigoriev I.V."/>
            <person name="Martin F.M."/>
            <person name="Hacquard S."/>
        </authorList>
    </citation>
    <scope>NUCLEOTIDE SEQUENCE [LARGE SCALE GENOMIC DNA]</scope>
    <source>
        <strain evidence="9 10">MPI-CAGE-CH-0241</strain>
    </source>
</reference>
<feature type="transmembrane region" description="Helical" evidence="7">
    <location>
        <begin position="247"/>
        <end position="267"/>
    </location>
</feature>